<keyword evidence="2" id="KW-1185">Reference proteome</keyword>
<accession>A0A0H3DQ49</accession>
<proteinExistence type="predicted"/>
<dbReference type="InterPro" id="IPR009749">
    <property type="entry name" value="DUF1315"/>
</dbReference>
<gene>
    <name evidence="1" type="ordered locus">ETAF_1379</name>
</gene>
<protein>
    <recommendedName>
        <fullName evidence="3">DUF1315 domain-containing protein</fullName>
    </recommendedName>
</protein>
<evidence type="ECO:0000313" key="2">
    <source>
        <dbReference type="Proteomes" id="UP000002230"/>
    </source>
</evidence>
<dbReference type="KEGG" id="etd:ETAF_1379"/>
<dbReference type="AlphaFoldDB" id="A0A0H3DQ49"/>
<dbReference type="EMBL" id="CP002154">
    <property type="protein sequence ID" value="ADM41491.1"/>
    <property type="molecule type" value="Genomic_DNA"/>
</dbReference>
<reference evidence="1 2" key="2">
    <citation type="journal article" date="2011" name="BMC Immunol.">
        <title>Comparison of static immersion and intravenous injection systems for exposure of zebrafish embryos to the natural pathogen Edwardsiella tarda.</title>
        <authorList>
            <person name="van Soest J.J."/>
            <person name="Stockhammer O.W."/>
            <person name="Ordas A."/>
            <person name="Bloemberg G.V."/>
            <person name="Spaink H.P."/>
            <person name="Meijer A.H."/>
        </authorList>
    </citation>
    <scope>NUCLEOTIDE SEQUENCE [LARGE SCALE GENOMIC DNA]</scope>
    <source>
        <strain evidence="1 2">FL6-60</strain>
    </source>
</reference>
<sequence length="85" mass="9695">MDIERLISIMNEDVYQRLVTAVELGKWPDGSRLSESQRGEALQMVMLYQSRHNHRAAHLTVNTRGEIEMKSKQALKALFSAPLAK</sequence>
<dbReference type="Pfam" id="PF07023">
    <property type="entry name" value="DUF1315"/>
    <property type="match status" value="1"/>
</dbReference>
<evidence type="ECO:0000313" key="1">
    <source>
        <dbReference type="EMBL" id="ADM41491.1"/>
    </source>
</evidence>
<organism evidence="1 2">
    <name type="scientific">Edwardsiella tarda (strain FL6-60)</name>
    <dbReference type="NCBI Taxonomy" id="718251"/>
    <lineage>
        <taxon>Bacteria</taxon>
        <taxon>Pseudomonadati</taxon>
        <taxon>Pseudomonadota</taxon>
        <taxon>Gammaproteobacteria</taxon>
        <taxon>Enterobacterales</taxon>
        <taxon>Hafniaceae</taxon>
        <taxon>Edwardsiella</taxon>
    </lineage>
</organism>
<dbReference type="PATRIC" id="fig|718251.5.peg.1425"/>
<dbReference type="Proteomes" id="UP000002230">
    <property type="component" value="Chromosome"/>
</dbReference>
<reference evidence="2" key="1">
    <citation type="submission" date="2010-08" db="EMBL/GenBank/DDBJ databases">
        <title>Genome comparisons of Edwardsiella bacteria analysed using deep sequencing technology.</title>
        <authorList>
            <person name="van Soest J.J."/>
            <person name="Henkel C.V."/>
            <person name="Jansen H.J."/>
            <person name="van den Hondel C.A.M.J.J."/>
            <person name="Bloemberg G.V."/>
            <person name="Meijer A.H."/>
            <person name="Spaink H.P."/>
        </authorList>
    </citation>
    <scope>NUCLEOTIDE SEQUENCE [LARGE SCALE GENOMIC DNA]</scope>
    <source>
        <strain evidence="2">FL6-60</strain>
    </source>
</reference>
<evidence type="ECO:0008006" key="3">
    <source>
        <dbReference type="Google" id="ProtNLM"/>
    </source>
</evidence>
<name>A0A0H3DQ49_EDWTF</name>
<dbReference type="HOGENOM" id="CLU_150108_0_1_6"/>